<evidence type="ECO:0000313" key="4">
    <source>
        <dbReference type="Proteomes" id="UP000008549"/>
    </source>
</evidence>
<dbReference type="PANTHER" id="PTHR36983">
    <property type="entry name" value="DNAJ HOMOLOG SUBFAMILY C MEMBER 13"/>
    <property type="match status" value="1"/>
</dbReference>
<evidence type="ECO:0000313" key="5">
    <source>
        <dbReference type="WormBase" id="CBG11852a"/>
    </source>
</evidence>
<dbReference type="Pfam" id="PF19432">
    <property type="entry name" value="RME-8_N"/>
    <property type="match status" value="1"/>
</dbReference>
<dbReference type="SUPFAM" id="SSF46565">
    <property type="entry name" value="Chaperone J-domain"/>
    <property type="match status" value="1"/>
</dbReference>
<dbReference type="InterPro" id="IPR016024">
    <property type="entry name" value="ARM-type_fold"/>
</dbReference>
<dbReference type="GO" id="GO:0010008">
    <property type="term" value="C:endosome membrane"/>
    <property type="evidence" value="ECO:0000318"/>
    <property type="project" value="GO_Central"/>
</dbReference>
<dbReference type="InterPro" id="IPR036869">
    <property type="entry name" value="J_dom_sf"/>
</dbReference>
<evidence type="ECO:0000256" key="1">
    <source>
        <dbReference type="SAM" id="MobiDB-lite"/>
    </source>
</evidence>
<proteinExistence type="predicted"/>
<name>H8WH49_CAEBR</name>
<sequence>MKIKYFSENKSEVKDNASENLKIECKCQTERNGQSVLYGESRCRVLLGHQTLMEGKIQTGFLDRNAGITTYNPNSLEITNQWLYEDFISVKPFQPNDTRQEETGFKIWYRQRGKKDDMKFSSEYTPDILTHCLQFHTKFADKVFDPVTVTAFKQSWSDRRIQVTLRANAFGLEQIDNRGVVVQMYPYKNIRSIGKISDCPGAFVVDVGEHRRRHMFASSNQEELIKECRRLAIENIGYTIPMAKELISLDDFLKTRLGLCSRDEELTSYSEFKVSKITRRAELPVRRLLCLSETCIIERDLATYAVICATPLKHIVCLVRSEKDPQQFIVEYENGDGRAYVAAERDLILASLLDGIRASGNQEVFVCGHRFERNLRVIPFSTTLDEDAESQCMKHIIAPPPGLRRCDTIRRFNANVPYSGLRFSKSHEGFFSENKGKVIVNAIEAVLGENYTKEEKEYKHKTEAQLQCLRRLFASKSGFQAFTEVTGVREKLGSLVVRVLSWKSESIDHSTVEALCALMYPMHDQYELRIEQLNKQSLMSSPKFVENLLDLIVLHVDRSTGWLVIASMLNFLTFSVCSPYSETTSGDTFDHILKLVALRGRSFFRLFQCPSMTIVKGAGMVMRAIIEEADVETSKSMQMLALSEGAFLTHLHTALLTVGKDLRRMTNKQLSGHLISLWIADNQQANDLLVRCLPRGLLNFMESDEKVPISEKDLLIPRNNLSAATNESKQNTVKEKLDHLRIVQHWDLEQKLNFLPKRVIDEKQQQRQQPVVLRKRRNRVRPNVNWRLFAYQFSKDHSQADLIWNEKTREEFRHSMENEERTLASEKEQAPTGLPIAWNHTEFQIRYPSLLEEIKIGDYYLRLLLIEADENATPIHNPLEFFNNVYHRFLLSTKTDMKCLCLRAMSITYSRHHMTIGPFQDAKYFVEMLQKCANPLERDHLVLLLSKLALNKDNVRELIIANVLPLLVDLCVLAHLHVQRAKVQNQTNVIEASAEQMAEGGSEEWYYHDKEAKQVGPLSFEKMKTLFVEKTVFEKTQIWAAGMDKWMSLAAVPQFRWTVCQMAKDIPQEINVGKGPFQATQMNFTDLSVLCLDTILQMCEFFPSRDSYDCVVRPMPSVKKQLTEPVLLYQLVQLLLTYEPQIVQRVASLLYLVMQDNPFLPRLYLSGVFYFILMYNGSNVLPIARFLHYTHMKQAYRSTLPHLESTRQSILATLLPEAATFYLEQYGPEKYAEVFLGEFDNPEIIWNTAMRRHLIERIAVHVADFSHRLTSNVRALYQFCPIPLIDYPELTQELFCHVYYLRHLCNRQRFPDWPIRDPIPFLRSCLATWYNELEKKPSTMSADLAREILSVDLSNEEHRKPAFIRRQYYKLAAKYHPDKNPEGREMFERINAAYELLSSESANNSTMPDSHRIVLCLQAQSIIYSRYSQELSEYKYAGYSQLIKTINLEAKDDALFIKGGGDLLSAAIELANYTLISSALNAEQLRRDGGLEALVTAFDRCVPMVTMSSTPDDMPVQVCIHVCDCFATASTFEMCRQKLAEMVSIFGALTRLLQFSHLPRLSTAAAQCICAMSVDELLQFQLFQTGVLWQLVPHLFHYDYTLDEGGVQHSEDSNKQSLANSLARSSSEALAALAGYRENTPDNEGVQKSLRALLTPYICRCMRVETNDMVLKTLNSNLENPYMIWDNGTRAEVLEFVEKHRTSNEPSSTLMGAEFELSVHKNELIVGDVFIRIYNEQPTFALHEPKKVAVDLLDYIRKSSDELNGVPKPIKKNPDDLIEIDWGNGPSSSQENGNTLNTETKVLMVMTALSNLVSANPGAVFANNKGVEILLIGNFPLLITYLRGRKHPQLQIAALQVILLAAANKECVTDLATCNITTTLFTLLKDHPKIVARVLDVLIALSSNGQIVKEMLEHGGLMYILSILCLTNSDQGQRLQSAELLAKLQADKLTGPRWTRFINKFLPAIFADALRDSPNTASVAPPTLELNFLGSMRQKLRKLAIVFQKWAEPNLNDRSPTFCRLQMFDSSNEHPELIWNENTRKKVKEIIDKEVETLYQKHIKDPTAKWNTTTLSDDYCAYGDSISGELVVGGVFIRLFVENPGWPVRHPKEFARELIEKVLELMARPPPQIEMVTTAFRGTATGSRISATVLYEYGQSEARSVQSGHFDPSGAQRDQFCCDALSQLPCIDGIMKSMKNQPSLMRESAHALKCLMKRNTGELAQQMLNCGMVPYLLEVLDSSMNGVSNGAAARAEIVDALKSAILDLKVGTKIQEILEKSPIWAQFKDQRHDLFLPAARTLAVTGAPTGVAGYLTEGMFNPPPMSNQPPPMHHDAAGDSFQPPL</sequence>
<dbReference type="Gene3D" id="1.10.287.110">
    <property type="entry name" value="DnaJ domain"/>
    <property type="match status" value="1"/>
</dbReference>
<dbReference type="InterPro" id="IPR011989">
    <property type="entry name" value="ARM-like"/>
</dbReference>
<dbReference type="EMBL" id="HE601268">
    <property type="protein sequence ID" value="CCG58566.1"/>
    <property type="molecule type" value="Genomic_DNA"/>
</dbReference>
<dbReference type="Pfam" id="PF00226">
    <property type="entry name" value="DnaJ"/>
    <property type="match status" value="1"/>
</dbReference>
<protein>
    <submittedName>
        <fullName evidence="3">Protein CBR-RME-8, isoform a</fullName>
    </submittedName>
</protein>
<feature type="domain" description="J" evidence="2">
    <location>
        <begin position="1344"/>
        <end position="1428"/>
    </location>
</feature>
<dbReference type="Proteomes" id="UP000008549">
    <property type="component" value="Unassembled WGS sequence"/>
</dbReference>
<reference evidence="3 4" key="1">
    <citation type="journal article" date="2003" name="PLoS Biol.">
        <title>The genome sequence of Caenorhabditis briggsae: a platform for comparative genomics.</title>
        <authorList>
            <person name="Stein L.D."/>
            <person name="Bao Z."/>
            <person name="Blasiar D."/>
            <person name="Blumenthal T."/>
            <person name="Brent M.R."/>
            <person name="Chen N."/>
            <person name="Chinwalla A."/>
            <person name="Clarke L."/>
            <person name="Clee C."/>
            <person name="Coghlan A."/>
            <person name="Coulson A."/>
            <person name="D'Eustachio P."/>
            <person name="Fitch D.H."/>
            <person name="Fulton L.A."/>
            <person name="Fulton R.E."/>
            <person name="Griffiths-Jones S."/>
            <person name="Harris T.W."/>
            <person name="Hillier L.W."/>
            <person name="Kamath R."/>
            <person name="Kuwabara P.E."/>
            <person name="Mardis E.R."/>
            <person name="Marra M.A."/>
            <person name="Miner T.L."/>
            <person name="Minx P."/>
            <person name="Mullikin J.C."/>
            <person name="Plumb R.W."/>
            <person name="Rogers J."/>
            <person name="Schein J.E."/>
            <person name="Sohrmann M."/>
            <person name="Spieth J."/>
            <person name="Stajich J.E."/>
            <person name="Wei C."/>
            <person name="Willey D."/>
            <person name="Wilson R.K."/>
            <person name="Durbin R."/>
            <person name="Waterston R.H."/>
        </authorList>
    </citation>
    <scope>NUCLEOTIDE SEQUENCE [LARGE SCALE GENOMIC DNA]</scope>
    <source>
        <strain evidence="3 4">AF16</strain>
    </source>
</reference>
<dbReference type="WormBase" id="CBG11852a">
    <property type="protein sequence ID" value="CBP40843"/>
    <property type="gene ID" value="WBGene00032898"/>
    <property type="gene designation" value="Cbr-rme-8"/>
</dbReference>
<dbReference type="FunFam" id="1.25.10.10:FF:001105">
    <property type="entry name" value="Protein CBR-RME-8, isoform b"/>
    <property type="match status" value="1"/>
</dbReference>
<dbReference type="InterPro" id="IPR025640">
    <property type="entry name" value="GYF_2"/>
</dbReference>
<dbReference type="OMA" id="PQTYSIC"/>
<dbReference type="CDD" id="cd06257">
    <property type="entry name" value="DnaJ"/>
    <property type="match status" value="1"/>
</dbReference>
<dbReference type="Pfam" id="PF14237">
    <property type="entry name" value="GYF_2"/>
    <property type="match status" value="1"/>
</dbReference>
<dbReference type="FunCoup" id="H8WH49">
    <property type="interactions" value="3108"/>
</dbReference>
<evidence type="ECO:0000259" key="2">
    <source>
        <dbReference type="PROSITE" id="PS50076"/>
    </source>
</evidence>
<dbReference type="eggNOG" id="KOG1789">
    <property type="taxonomic scope" value="Eukaryota"/>
</dbReference>
<keyword evidence="4" id="KW-1185">Reference proteome</keyword>
<evidence type="ECO:0000313" key="3">
    <source>
        <dbReference type="EMBL" id="CCG58566.1"/>
    </source>
</evidence>
<dbReference type="FunFam" id="1.25.10.10:FF:000677">
    <property type="entry name" value="DnaJ subfamily C member"/>
    <property type="match status" value="1"/>
</dbReference>
<organism evidence="3 4">
    <name type="scientific">Caenorhabditis briggsae</name>
    <dbReference type="NCBI Taxonomy" id="6238"/>
    <lineage>
        <taxon>Eukaryota</taxon>
        <taxon>Metazoa</taxon>
        <taxon>Ecdysozoa</taxon>
        <taxon>Nematoda</taxon>
        <taxon>Chromadorea</taxon>
        <taxon>Rhabditida</taxon>
        <taxon>Rhabditina</taxon>
        <taxon>Rhabditomorpha</taxon>
        <taxon>Rhabditoidea</taxon>
        <taxon>Rhabditidae</taxon>
        <taxon>Peloderinae</taxon>
        <taxon>Caenorhabditis</taxon>
    </lineage>
</organism>
<dbReference type="InterPro" id="IPR044978">
    <property type="entry name" value="GRV2/DNAJC13"/>
</dbReference>
<dbReference type="SMART" id="SM00271">
    <property type="entry name" value="DnaJ"/>
    <property type="match status" value="1"/>
</dbReference>
<dbReference type="SUPFAM" id="SSF48371">
    <property type="entry name" value="ARM repeat"/>
    <property type="match status" value="3"/>
</dbReference>
<gene>
    <name evidence="5" type="primary">rme-8</name>
    <name evidence="3" type="synonym">Cbr-rme-8</name>
    <name evidence="5" type="ORF">CBG11852</name>
    <name evidence="3" type="ORF">CBG_11852</name>
</gene>
<accession>H8WH49</accession>
<dbReference type="InterPro" id="IPR045802">
    <property type="entry name" value="GRV2/DNAJC13_N"/>
</dbReference>
<dbReference type="Gene3D" id="1.25.10.10">
    <property type="entry name" value="Leucine-rich Repeat Variant"/>
    <property type="match status" value="2"/>
</dbReference>
<dbReference type="PROSITE" id="PS50076">
    <property type="entry name" value="DNAJ_2"/>
    <property type="match status" value="1"/>
</dbReference>
<feature type="region of interest" description="Disordered" evidence="1">
    <location>
        <begin position="2319"/>
        <end position="2341"/>
    </location>
</feature>
<reference evidence="3 4" key="2">
    <citation type="journal article" date="2011" name="PLoS Genet.">
        <title>Caenorhabditis briggsae recombinant inbred line genotypes reveal inter-strain incompatibility and the evolution of recombination.</title>
        <authorList>
            <person name="Ross J.A."/>
            <person name="Koboldt D.C."/>
            <person name="Staisch J.E."/>
            <person name="Chamberlin H.M."/>
            <person name="Gupta B.P."/>
            <person name="Miller R.D."/>
            <person name="Baird S.E."/>
            <person name="Haag E.S."/>
        </authorList>
    </citation>
    <scope>NUCLEOTIDE SEQUENCE [LARGE SCALE GENOMIC DNA]</scope>
    <source>
        <strain evidence="3 4">AF16</strain>
    </source>
</reference>
<dbReference type="PANTHER" id="PTHR36983:SF2">
    <property type="entry name" value="DNAJ HOMOLOG SUBFAMILY C MEMBER 13"/>
    <property type="match status" value="1"/>
</dbReference>
<dbReference type="GO" id="GO:2000641">
    <property type="term" value="P:regulation of early endosome to late endosome transport"/>
    <property type="evidence" value="ECO:0007669"/>
    <property type="project" value="InterPro"/>
</dbReference>
<dbReference type="InParanoid" id="H8WH49"/>
<dbReference type="STRING" id="6238.H8WH49"/>
<dbReference type="GO" id="GO:0006898">
    <property type="term" value="P:receptor-mediated endocytosis"/>
    <property type="evidence" value="ECO:0000318"/>
    <property type="project" value="GO_Central"/>
</dbReference>
<dbReference type="InterPro" id="IPR001623">
    <property type="entry name" value="DnaJ_domain"/>
</dbReference>
<dbReference type="GO" id="GO:0007032">
    <property type="term" value="P:endosome organization"/>
    <property type="evidence" value="ECO:0007669"/>
    <property type="project" value="InterPro"/>
</dbReference>